<dbReference type="GO" id="GO:0005769">
    <property type="term" value="C:early endosome"/>
    <property type="evidence" value="ECO:0007669"/>
    <property type="project" value="UniProtKB-SubCell"/>
</dbReference>
<dbReference type="PANTHER" id="PTHR14167">
    <property type="entry name" value="SH3 DOMAIN-CONTAINING"/>
    <property type="match status" value="1"/>
</dbReference>
<evidence type="ECO:0000259" key="13">
    <source>
        <dbReference type="PROSITE" id="PS50002"/>
    </source>
</evidence>
<keyword evidence="6" id="KW-0963">Cytoplasm</keyword>
<evidence type="ECO:0000256" key="7">
    <source>
        <dbReference type="ARBA" id="ARBA00022583"/>
    </source>
</evidence>
<dbReference type="SMART" id="SM00326">
    <property type="entry name" value="SH3"/>
    <property type="match status" value="1"/>
</dbReference>
<evidence type="ECO:0000256" key="4">
    <source>
        <dbReference type="ARBA" id="ARBA00006697"/>
    </source>
</evidence>
<dbReference type="PROSITE" id="PS51021">
    <property type="entry name" value="BAR"/>
    <property type="match status" value="1"/>
</dbReference>
<keyword evidence="10" id="KW-0446">Lipid-binding</keyword>
<evidence type="ECO:0000256" key="10">
    <source>
        <dbReference type="ARBA" id="ARBA00023121"/>
    </source>
</evidence>
<keyword evidence="9" id="KW-0175">Coiled coil</keyword>
<organism evidence="15 16">
    <name type="scientific">Astatotilapia calliptera</name>
    <name type="common">Eastern happy</name>
    <name type="synonym">Chromis callipterus</name>
    <dbReference type="NCBI Taxonomy" id="8154"/>
    <lineage>
        <taxon>Eukaryota</taxon>
        <taxon>Metazoa</taxon>
        <taxon>Chordata</taxon>
        <taxon>Craniata</taxon>
        <taxon>Vertebrata</taxon>
        <taxon>Euteleostomi</taxon>
        <taxon>Actinopterygii</taxon>
        <taxon>Neopterygii</taxon>
        <taxon>Teleostei</taxon>
        <taxon>Neoteleostei</taxon>
        <taxon>Acanthomorphata</taxon>
        <taxon>Ovalentaria</taxon>
        <taxon>Cichlomorphae</taxon>
        <taxon>Cichliformes</taxon>
        <taxon>Cichlidae</taxon>
        <taxon>African cichlids</taxon>
        <taxon>Pseudocrenilabrinae</taxon>
        <taxon>Haplochromini</taxon>
        <taxon>Astatotilapia</taxon>
    </lineage>
</organism>
<evidence type="ECO:0000256" key="11">
    <source>
        <dbReference type="ARBA" id="ARBA00023136"/>
    </source>
</evidence>
<accession>A0AAX7VUM9</accession>
<dbReference type="SUPFAM" id="SSF50044">
    <property type="entry name" value="SH3-domain"/>
    <property type="match status" value="1"/>
</dbReference>
<dbReference type="Ensembl" id="ENSACLT00000081154.1">
    <property type="protein sequence ID" value="ENSACLP00000079556.1"/>
    <property type="gene ID" value="ENSACLG00000032029.1"/>
</dbReference>
<comment type="similarity">
    <text evidence="4">Belongs to the endophilin family.</text>
</comment>
<evidence type="ECO:0000313" key="15">
    <source>
        <dbReference type="Ensembl" id="ENSACLP00000079556.1"/>
    </source>
</evidence>
<keyword evidence="5 12" id="KW-0728">SH3 domain</keyword>
<dbReference type="GO" id="GO:0008289">
    <property type="term" value="F:lipid binding"/>
    <property type="evidence" value="ECO:0007669"/>
    <property type="project" value="UniProtKB-KW"/>
</dbReference>
<feature type="domain" description="BAR" evidence="14">
    <location>
        <begin position="24"/>
        <end position="255"/>
    </location>
</feature>
<dbReference type="AlphaFoldDB" id="A0AAX7VUM9"/>
<reference evidence="15" key="3">
    <citation type="submission" date="2025-09" db="UniProtKB">
        <authorList>
            <consortium name="Ensembl"/>
        </authorList>
    </citation>
    <scope>IDENTIFICATION</scope>
</reference>
<evidence type="ECO:0000256" key="5">
    <source>
        <dbReference type="ARBA" id="ARBA00022443"/>
    </source>
</evidence>
<dbReference type="CDD" id="cd11803">
    <property type="entry name" value="SH3_Endophilin_A"/>
    <property type="match status" value="1"/>
</dbReference>
<reference evidence="15" key="2">
    <citation type="submission" date="2025-08" db="UniProtKB">
        <authorList>
            <consortium name="Ensembl"/>
        </authorList>
    </citation>
    <scope>IDENTIFICATION</scope>
</reference>
<reference evidence="15" key="1">
    <citation type="submission" date="2018-05" db="EMBL/GenBank/DDBJ databases">
        <authorList>
            <person name="Datahose"/>
        </authorList>
    </citation>
    <scope>NUCLEOTIDE SEQUENCE</scope>
</reference>
<protein>
    <recommendedName>
        <fullName evidence="17">SH3-domain GRB2-like 3a</fullName>
    </recommendedName>
</protein>
<dbReference type="GO" id="GO:0016020">
    <property type="term" value="C:membrane"/>
    <property type="evidence" value="ECO:0007669"/>
    <property type="project" value="UniProtKB-SubCell"/>
</dbReference>
<dbReference type="SUPFAM" id="SSF103657">
    <property type="entry name" value="BAR/IMD domain-like"/>
    <property type="match status" value="1"/>
</dbReference>
<dbReference type="Proteomes" id="UP000265100">
    <property type="component" value="Chromosome 1"/>
</dbReference>
<dbReference type="InterPro" id="IPR004148">
    <property type="entry name" value="BAR_dom"/>
</dbReference>
<dbReference type="PRINTS" id="PR00452">
    <property type="entry name" value="SH3DOMAIN"/>
</dbReference>
<dbReference type="InterPro" id="IPR035824">
    <property type="entry name" value="Endophilin_A_SH3"/>
</dbReference>
<keyword evidence="11" id="KW-0472">Membrane</keyword>
<dbReference type="PANTHER" id="PTHR14167:SF45">
    <property type="entry name" value="ENDOPHILIN-A3"/>
    <property type="match status" value="1"/>
</dbReference>
<evidence type="ECO:0000259" key="14">
    <source>
        <dbReference type="PROSITE" id="PS51021"/>
    </source>
</evidence>
<dbReference type="PROSITE" id="PS50002">
    <property type="entry name" value="SH3"/>
    <property type="match status" value="1"/>
</dbReference>
<dbReference type="FunFam" id="1.20.1270.60:FF:000021">
    <property type="entry name" value="Endophilin-A2 isoform 1"/>
    <property type="match status" value="1"/>
</dbReference>
<keyword evidence="7" id="KW-0254">Endocytosis</keyword>
<evidence type="ECO:0000256" key="3">
    <source>
        <dbReference type="ARBA" id="ARBA00004496"/>
    </source>
</evidence>
<proteinExistence type="inferred from homology"/>
<evidence type="ECO:0000256" key="1">
    <source>
        <dbReference type="ARBA" id="ARBA00004170"/>
    </source>
</evidence>
<dbReference type="GO" id="GO:0098793">
    <property type="term" value="C:presynapse"/>
    <property type="evidence" value="ECO:0007669"/>
    <property type="project" value="TreeGrafter"/>
</dbReference>
<evidence type="ECO:0000256" key="9">
    <source>
        <dbReference type="ARBA" id="ARBA00023054"/>
    </source>
</evidence>
<dbReference type="CDD" id="cd07592">
    <property type="entry name" value="BAR_Endophilin_A"/>
    <property type="match status" value="1"/>
</dbReference>
<keyword evidence="8" id="KW-0967">Endosome</keyword>
<evidence type="ECO:0000256" key="8">
    <source>
        <dbReference type="ARBA" id="ARBA00022753"/>
    </source>
</evidence>
<evidence type="ECO:0000256" key="12">
    <source>
        <dbReference type="PROSITE-ProRule" id="PRU00192"/>
    </source>
</evidence>
<feature type="domain" description="SH3" evidence="13">
    <location>
        <begin position="295"/>
        <end position="354"/>
    </location>
</feature>
<dbReference type="FunFam" id="2.30.30.40:FF:000053">
    <property type="entry name" value="endophilin-A1 isoform X2"/>
    <property type="match status" value="1"/>
</dbReference>
<keyword evidence="16" id="KW-1185">Reference proteome</keyword>
<evidence type="ECO:0000256" key="2">
    <source>
        <dbReference type="ARBA" id="ARBA00004412"/>
    </source>
</evidence>
<sequence>MGQISAQAAVASVTLCALSVQLLSEKISGAEGTKLEEDFLEMERKIEVTSKSVLDLLSKTTEYLQPNPASRAKLNMLNTMSKIRGQVKTTGYPQTEGLLGDCMLRYGQELGEDSLFGCALVDVGEAMRQMADVKDSLDINVKQNFIDPLQNLQDKDLKEITHHLKKLEGRRLDFDYKKKRQGKIPDEEIRQAVEKFDESKELAERSMFNFLENDVEQVNQLSALIKAALEYHQQSCEILQELSGKLQKRISSASSRPKRDFKPKSIRSSIEALDSNQHNGLSYSSSLKSTEPEVLDQPCCRSLYDFEPENEGELGFKEGDIIILTNQIDENWYEGMINGESGFFPINYVEVIVPLPQ</sequence>
<dbReference type="InterPro" id="IPR050384">
    <property type="entry name" value="Endophilin_SH3RF"/>
</dbReference>
<evidence type="ECO:0000313" key="16">
    <source>
        <dbReference type="Proteomes" id="UP000265100"/>
    </source>
</evidence>
<dbReference type="Pfam" id="PF00018">
    <property type="entry name" value="SH3_1"/>
    <property type="match status" value="1"/>
</dbReference>
<dbReference type="Gene3D" id="1.20.1270.60">
    <property type="entry name" value="Arfaptin homology (AH) domain/BAR domain"/>
    <property type="match status" value="1"/>
</dbReference>
<evidence type="ECO:0008006" key="17">
    <source>
        <dbReference type="Google" id="ProtNLM"/>
    </source>
</evidence>
<dbReference type="InterPro" id="IPR027267">
    <property type="entry name" value="AH/BAR_dom_sf"/>
</dbReference>
<dbReference type="GeneTree" id="ENSGT00940000157398"/>
<dbReference type="SMART" id="SM00721">
    <property type="entry name" value="BAR"/>
    <property type="match status" value="1"/>
</dbReference>
<name>A0AAX7VUM9_ASTCA</name>
<dbReference type="GO" id="GO:0016191">
    <property type="term" value="P:synaptic vesicle uncoating"/>
    <property type="evidence" value="ECO:0007669"/>
    <property type="project" value="TreeGrafter"/>
</dbReference>
<comment type="subcellular location">
    <subcellularLocation>
        <location evidence="3">Cytoplasm</location>
    </subcellularLocation>
    <subcellularLocation>
        <location evidence="2">Early endosome</location>
    </subcellularLocation>
    <subcellularLocation>
        <location evidence="1">Membrane</location>
        <topology evidence="1">Peripheral membrane protein</topology>
    </subcellularLocation>
</comment>
<dbReference type="Pfam" id="PF03114">
    <property type="entry name" value="BAR"/>
    <property type="match status" value="1"/>
</dbReference>
<dbReference type="GO" id="GO:0098978">
    <property type="term" value="C:glutamatergic synapse"/>
    <property type="evidence" value="ECO:0007669"/>
    <property type="project" value="TreeGrafter"/>
</dbReference>
<evidence type="ECO:0000256" key="6">
    <source>
        <dbReference type="ARBA" id="ARBA00022490"/>
    </source>
</evidence>
<dbReference type="Gene3D" id="2.30.30.40">
    <property type="entry name" value="SH3 Domains"/>
    <property type="match status" value="1"/>
</dbReference>
<dbReference type="InterPro" id="IPR001452">
    <property type="entry name" value="SH3_domain"/>
</dbReference>
<dbReference type="InterPro" id="IPR036028">
    <property type="entry name" value="SH3-like_dom_sf"/>
</dbReference>